<proteinExistence type="predicted"/>
<name>A0A1G7U0T1_THETY</name>
<protein>
    <recommendedName>
        <fullName evidence="3">DUF1573 domain-containing protein</fullName>
    </recommendedName>
</protein>
<dbReference type="Proteomes" id="UP000183404">
    <property type="component" value="Unassembled WGS sequence"/>
</dbReference>
<evidence type="ECO:0008006" key="3">
    <source>
        <dbReference type="Google" id="ProtNLM"/>
    </source>
</evidence>
<organism evidence="1 2">
    <name type="scientific">Thermoanaerobacter thermohydrosulfuricus</name>
    <name type="common">Clostridium thermohydrosulfuricum</name>
    <dbReference type="NCBI Taxonomy" id="1516"/>
    <lineage>
        <taxon>Bacteria</taxon>
        <taxon>Bacillati</taxon>
        <taxon>Bacillota</taxon>
        <taxon>Clostridia</taxon>
        <taxon>Thermoanaerobacterales</taxon>
        <taxon>Thermoanaerobacteraceae</taxon>
        <taxon>Thermoanaerobacter</taxon>
    </lineage>
</organism>
<sequence length="135" mass="15391">MKDIIVDDLQNTVDEYLLRHRSIMDIMTKIQESSARINRAVAKSVTECGCIRINASKQETPPDATLEEAHKYFKTHLEGQLCENCKEVIEAEIGNNVFYIIALCNVLGLNFYDILLKKHKELNTLGIFNMLSSRS</sequence>
<accession>A0A1G7U0T1</accession>
<gene>
    <name evidence="1" type="ORF">SAMN04244560_02292</name>
</gene>
<reference evidence="1 2" key="1">
    <citation type="submission" date="2016-10" db="EMBL/GenBank/DDBJ databases">
        <authorList>
            <person name="de Groot N.N."/>
        </authorList>
    </citation>
    <scope>NUCLEOTIDE SEQUENCE [LARGE SCALE GENOMIC DNA]</scope>
    <source>
        <strain evidence="1 2">DSM 569</strain>
    </source>
</reference>
<dbReference type="RefSeq" id="WP_074592835.1">
    <property type="nucleotide sequence ID" value="NZ_FNBS01000071.1"/>
</dbReference>
<dbReference type="AlphaFoldDB" id="A0A1G7U0T1"/>
<evidence type="ECO:0000313" key="1">
    <source>
        <dbReference type="EMBL" id="SDG40400.1"/>
    </source>
</evidence>
<evidence type="ECO:0000313" key="2">
    <source>
        <dbReference type="Proteomes" id="UP000183404"/>
    </source>
</evidence>
<dbReference type="EMBL" id="FNBS01000071">
    <property type="protein sequence ID" value="SDG40400.1"/>
    <property type="molecule type" value="Genomic_DNA"/>
</dbReference>